<accession>A0A412G375</accession>
<gene>
    <name evidence="1" type="ORF">DWY25_07490</name>
</gene>
<organism evidence="1 2">
    <name type="scientific">Holdemania filiformis</name>
    <dbReference type="NCBI Taxonomy" id="61171"/>
    <lineage>
        <taxon>Bacteria</taxon>
        <taxon>Bacillati</taxon>
        <taxon>Bacillota</taxon>
        <taxon>Erysipelotrichia</taxon>
        <taxon>Erysipelotrichales</taxon>
        <taxon>Erysipelotrichaceae</taxon>
        <taxon>Holdemania</taxon>
    </lineage>
</organism>
<comment type="caution">
    <text evidence="1">The sequence shown here is derived from an EMBL/GenBank/DDBJ whole genome shotgun (WGS) entry which is preliminary data.</text>
</comment>
<dbReference type="AlphaFoldDB" id="A0A412G375"/>
<evidence type="ECO:0000313" key="1">
    <source>
        <dbReference type="EMBL" id="RGR74923.1"/>
    </source>
</evidence>
<dbReference type="EMBL" id="QRUP01000007">
    <property type="protein sequence ID" value="RGR74923.1"/>
    <property type="molecule type" value="Genomic_DNA"/>
</dbReference>
<reference evidence="1 2" key="1">
    <citation type="submission" date="2018-08" db="EMBL/GenBank/DDBJ databases">
        <title>A genome reference for cultivated species of the human gut microbiota.</title>
        <authorList>
            <person name="Zou Y."/>
            <person name="Xue W."/>
            <person name="Luo G."/>
        </authorList>
    </citation>
    <scope>NUCLEOTIDE SEQUENCE [LARGE SCALE GENOMIC DNA]</scope>
    <source>
        <strain evidence="1 2">AF24-29</strain>
    </source>
</reference>
<name>A0A412G375_9FIRM</name>
<dbReference type="GeneID" id="83015248"/>
<sequence>MTITQNELPEALFAGIKCFGTPLEIESIYPLYETLLDVFMIEGIQVDAPQLVIYSSYKKEVVTRHLMNKSNQIDQSYLMFDTHLLDVFGEFTECFLSTHHPEFQVQKLFYRLLAEDMYVHGRLHEALHYSYMYRTAKSQVVFSEERTKSMARHLLVQEAFTLCHELSHWFLFRSNAAERSRQIEYKRDLWTKYFDDLIEKRIHTGDAKGMILLKEMQQYIQTDDLIVEEVACDTFASICLTEYFNNMNGYSKSDIAVSAFLGIQNLQMLSFLKRDVGATKKNGAAWLTFNMTLRMKLYKHHLSVYFNNYDKEFVRVFNDEIVNAKEQYDDRVLSPFIDAMNQVQCELMLLNKLPKITILDDMYDMMNQLVRALLEQEESAK</sequence>
<keyword evidence="2" id="KW-1185">Reference proteome</keyword>
<evidence type="ECO:0000313" key="2">
    <source>
        <dbReference type="Proteomes" id="UP000284178"/>
    </source>
</evidence>
<protein>
    <submittedName>
        <fullName evidence="1">Uncharacterized protein</fullName>
    </submittedName>
</protein>
<proteinExistence type="predicted"/>
<dbReference type="Proteomes" id="UP000284178">
    <property type="component" value="Unassembled WGS sequence"/>
</dbReference>
<dbReference type="RefSeq" id="WP_117894712.1">
    <property type="nucleotide sequence ID" value="NZ_CABJCV010000007.1"/>
</dbReference>